<proteinExistence type="predicted"/>
<organism evidence="2 3">
    <name type="scientific">Fusarium piperis</name>
    <dbReference type="NCBI Taxonomy" id="1435070"/>
    <lineage>
        <taxon>Eukaryota</taxon>
        <taxon>Fungi</taxon>
        <taxon>Dikarya</taxon>
        <taxon>Ascomycota</taxon>
        <taxon>Pezizomycotina</taxon>
        <taxon>Sordariomycetes</taxon>
        <taxon>Hypocreomycetidae</taxon>
        <taxon>Hypocreales</taxon>
        <taxon>Nectriaceae</taxon>
        <taxon>Fusarium</taxon>
        <taxon>Fusarium solani species complex</taxon>
    </lineage>
</organism>
<feature type="chain" id="PRO_5040759292" description="Fungal N-terminal domain-containing protein" evidence="1">
    <location>
        <begin position="21"/>
        <end position="335"/>
    </location>
</feature>
<keyword evidence="3" id="KW-1185">Reference proteome</keyword>
<dbReference type="EMBL" id="JAPEUR010000110">
    <property type="protein sequence ID" value="KAJ4320304.1"/>
    <property type="molecule type" value="Genomic_DNA"/>
</dbReference>
<name>A0A9W8WCT0_9HYPO</name>
<evidence type="ECO:0000313" key="2">
    <source>
        <dbReference type="EMBL" id="KAJ4320304.1"/>
    </source>
</evidence>
<evidence type="ECO:0008006" key="4">
    <source>
        <dbReference type="Google" id="ProtNLM"/>
    </source>
</evidence>
<dbReference type="AlphaFoldDB" id="A0A9W8WCT0"/>
<comment type="caution">
    <text evidence="2">The sequence shown here is derived from an EMBL/GenBank/DDBJ whole genome shotgun (WGS) entry which is preliminary data.</text>
</comment>
<keyword evidence="1" id="KW-0732">Signal</keyword>
<dbReference type="OrthoDB" id="5076154at2759"/>
<dbReference type="Proteomes" id="UP001140502">
    <property type="component" value="Unassembled WGS sequence"/>
</dbReference>
<sequence length="335" mass="37896">MDGISGAVGFFSLILPAVTGLSSRVCKTIGEISKTKRAAQDPKVFMQLKEELETCGQLFQSMSNIKRSDGQAIIKAKSHCEEYERALLETKECLKMFRQTEVEDWQEITKILLDLNDQRKSVKHHRKKVERWLLSINTIIVNLTHEQLARNDKHYSEAFDTQAQSLEGLRQQIQRIETLLKEKLSQDHNAMQQMESASPVAELAAITDDLLTICSQQIAESTVGRGTRVDMCDSSYEEDASEVGSKNSLEDRTQPDEDLDQYQASNAALKKLESSTAKECCQIVAGSFGQATRGGPEVLALDLKQWHEGVWEDLWFSKGYTIGIAFERDWRPFQK</sequence>
<accession>A0A9W8WCT0</accession>
<gene>
    <name evidence="2" type="ORF">N0V84_005905</name>
</gene>
<evidence type="ECO:0000313" key="3">
    <source>
        <dbReference type="Proteomes" id="UP001140502"/>
    </source>
</evidence>
<protein>
    <recommendedName>
        <fullName evidence="4">Fungal N-terminal domain-containing protein</fullName>
    </recommendedName>
</protein>
<evidence type="ECO:0000256" key="1">
    <source>
        <dbReference type="SAM" id="SignalP"/>
    </source>
</evidence>
<feature type="signal peptide" evidence="1">
    <location>
        <begin position="1"/>
        <end position="20"/>
    </location>
</feature>
<reference evidence="2" key="1">
    <citation type="submission" date="2022-10" db="EMBL/GenBank/DDBJ databases">
        <title>Tapping the CABI collections for fungal endophytes: first genome assemblies for Collariella, Neodidymelliopsis, Ascochyta clinopodiicola, Didymella pomorum, Didymosphaeria variabile, Neocosmospora piperis and Neocucurbitaria cava.</title>
        <authorList>
            <person name="Hill R."/>
        </authorList>
    </citation>
    <scope>NUCLEOTIDE SEQUENCE</scope>
    <source>
        <strain evidence="2">IMI 366586</strain>
    </source>
</reference>